<reference evidence="1 2" key="1">
    <citation type="submission" date="2008-05" db="EMBL/GenBank/DDBJ databases">
        <title>Complete sequence of chromosome of Geobacter lovleyi SZ.</title>
        <authorList>
            <consortium name="US DOE Joint Genome Institute"/>
            <person name="Lucas S."/>
            <person name="Copeland A."/>
            <person name="Lapidus A."/>
            <person name="Glavina del Rio T."/>
            <person name="Dalin E."/>
            <person name="Tice H."/>
            <person name="Bruce D."/>
            <person name="Goodwin L."/>
            <person name="Pitluck S."/>
            <person name="Chertkov O."/>
            <person name="Meincke L."/>
            <person name="Brettin T."/>
            <person name="Detter J.C."/>
            <person name="Han C."/>
            <person name="Tapia R."/>
            <person name="Kuske C.R."/>
            <person name="Schmutz J."/>
            <person name="Larimer F."/>
            <person name="Land M."/>
            <person name="Hauser L."/>
            <person name="Kyrpides N."/>
            <person name="Mikhailova N."/>
            <person name="Sung Y."/>
            <person name="Fletcher K.E."/>
            <person name="Ritalahti K.M."/>
            <person name="Loeffler F.E."/>
            <person name="Richardson P."/>
        </authorList>
    </citation>
    <scope>NUCLEOTIDE SEQUENCE [LARGE SCALE GENOMIC DNA]</scope>
    <source>
        <strain evidence="2">ATCC BAA-1151 / DSM 17278 / SZ</strain>
    </source>
</reference>
<dbReference type="EMBL" id="CP001089">
    <property type="protein sequence ID" value="ACD96686.1"/>
    <property type="molecule type" value="Genomic_DNA"/>
</dbReference>
<dbReference type="KEGG" id="glo:Glov_2980"/>
<name>B3E8L0_TRIL1</name>
<keyword evidence="2" id="KW-1185">Reference proteome</keyword>
<dbReference type="Proteomes" id="UP000002420">
    <property type="component" value="Chromosome"/>
</dbReference>
<dbReference type="STRING" id="398767.Glov_2980"/>
<sequence length="130" mass="14450">MSARYADTDSFVYVDPPESRAACLACKLVPDCNENSPHCGLKALGRVKKIKPAWKPAADPNIKQSDRLQLSTAIKAKGTTVHEWCRANNIKYDQLVRYEHAPPTTMTPLRSRIEKALQSIGIVTTLEVTQ</sequence>
<evidence type="ECO:0000313" key="2">
    <source>
        <dbReference type="Proteomes" id="UP000002420"/>
    </source>
</evidence>
<dbReference type="RefSeq" id="WP_012471011.1">
    <property type="nucleotide sequence ID" value="NC_010814.1"/>
</dbReference>
<protein>
    <submittedName>
        <fullName evidence="1">Uncharacterized protein</fullName>
    </submittedName>
</protein>
<dbReference type="AlphaFoldDB" id="B3E8L0"/>
<gene>
    <name evidence="1" type="ordered locus">Glov_2980</name>
</gene>
<organism evidence="1 2">
    <name type="scientific">Trichlorobacter lovleyi (strain ATCC BAA-1151 / DSM 17278 / SZ)</name>
    <name type="common">Geobacter lovleyi</name>
    <dbReference type="NCBI Taxonomy" id="398767"/>
    <lineage>
        <taxon>Bacteria</taxon>
        <taxon>Pseudomonadati</taxon>
        <taxon>Thermodesulfobacteriota</taxon>
        <taxon>Desulfuromonadia</taxon>
        <taxon>Geobacterales</taxon>
        <taxon>Geobacteraceae</taxon>
        <taxon>Trichlorobacter</taxon>
    </lineage>
</organism>
<evidence type="ECO:0000313" key="1">
    <source>
        <dbReference type="EMBL" id="ACD96686.1"/>
    </source>
</evidence>
<dbReference type="HOGENOM" id="CLU_1935026_0_0_7"/>
<proteinExistence type="predicted"/>
<accession>B3E8L0</accession>